<gene>
    <name evidence="1" type="ORF">CEX73_01405</name>
</gene>
<dbReference type="CDD" id="cd00565">
    <property type="entry name" value="Ubl_ThiS"/>
    <property type="match status" value="1"/>
</dbReference>
<dbReference type="InterPro" id="IPR016155">
    <property type="entry name" value="Mopterin_synth/thiamin_S_b"/>
</dbReference>
<name>A0A2N4XX42_9GAMM</name>
<dbReference type="PANTHER" id="PTHR34472:SF1">
    <property type="entry name" value="SULFUR CARRIER PROTEIN THIS"/>
    <property type="match status" value="1"/>
</dbReference>
<dbReference type="AlphaFoldDB" id="A0A2N4XX42"/>
<organism evidence="1 2">
    <name type="scientific">Candidatus Palibaumannia cicadellinicola</name>
    <dbReference type="NCBI Taxonomy" id="186490"/>
    <lineage>
        <taxon>Bacteria</taxon>
        <taxon>Pseudomonadati</taxon>
        <taxon>Pseudomonadota</taxon>
        <taxon>Gammaproteobacteria</taxon>
        <taxon>Candidatus Palibaumannia</taxon>
    </lineage>
</organism>
<dbReference type="InterPro" id="IPR010035">
    <property type="entry name" value="Thi_S"/>
</dbReference>
<dbReference type="InterPro" id="IPR012675">
    <property type="entry name" value="Beta-grasp_dom_sf"/>
</dbReference>
<dbReference type="EMBL" id="NJPO01000069">
    <property type="protein sequence ID" value="PLK58850.1"/>
    <property type="molecule type" value="Genomic_DNA"/>
</dbReference>
<comment type="caution">
    <text evidence="1">The sequence shown here is derived from an EMBL/GenBank/DDBJ whole genome shotgun (WGS) entry which is preliminary data.</text>
</comment>
<dbReference type="NCBIfam" id="TIGR01683">
    <property type="entry name" value="thiS"/>
    <property type="match status" value="1"/>
</dbReference>
<dbReference type="PANTHER" id="PTHR34472">
    <property type="entry name" value="SULFUR CARRIER PROTEIN THIS"/>
    <property type="match status" value="1"/>
</dbReference>
<dbReference type="Pfam" id="PF02597">
    <property type="entry name" value="ThiS"/>
    <property type="match status" value="1"/>
</dbReference>
<accession>A0A2N4XX42</accession>
<proteinExistence type="predicted"/>
<dbReference type="InterPro" id="IPR003749">
    <property type="entry name" value="ThiS/MoaD-like"/>
</dbReference>
<dbReference type="Proteomes" id="UP000234253">
    <property type="component" value="Unassembled WGS sequence"/>
</dbReference>
<evidence type="ECO:0000313" key="1">
    <source>
        <dbReference type="EMBL" id="PLK58850.1"/>
    </source>
</evidence>
<evidence type="ECO:0000313" key="2">
    <source>
        <dbReference type="Proteomes" id="UP000234253"/>
    </source>
</evidence>
<sequence length="66" mass="7199">MTITFNDHPMKLAQSLTLSALLNQLYAHTAGSALAVNNTIIPRPCWPEYQVQDGDDILLFEVIAGG</sequence>
<reference evidence="1 2" key="1">
    <citation type="submission" date="2017-06" db="EMBL/GenBank/DDBJ databases">
        <title>Metabolic interaction between xylem feeders and their symbionts.</title>
        <authorList>
            <person name="Chouaia B."/>
        </authorList>
    </citation>
    <scope>NUCLEOTIDE SEQUENCE [LARGE SCALE GENOMIC DNA]</scope>
    <source>
        <strain evidence="1 2">Gra</strain>
    </source>
</reference>
<dbReference type="SUPFAM" id="SSF54285">
    <property type="entry name" value="MoaD/ThiS"/>
    <property type="match status" value="1"/>
</dbReference>
<dbReference type="Gene3D" id="3.10.20.30">
    <property type="match status" value="1"/>
</dbReference>
<protein>
    <submittedName>
        <fullName evidence="1">Sulfur carrier protein ThiS</fullName>
    </submittedName>
</protein>
<dbReference type="RefSeq" id="WP_101626826.1">
    <property type="nucleotide sequence ID" value="NZ_NJPO01000069.1"/>
</dbReference>
<dbReference type="OrthoDB" id="6388078at2"/>